<evidence type="ECO:0000256" key="4">
    <source>
        <dbReference type="ARBA" id="ARBA00022989"/>
    </source>
</evidence>
<evidence type="ECO:0000256" key="1">
    <source>
        <dbReference type="ARBA" id="ARBA00004651"/>
    </source>
</evidence>
<feature type="transmembrane region" description="Helical" evidence="6">
    <location>
        <begin position="432"/>
        <end position="453"/>
    </location>
</feature>
<feature type="transmembrane region" description="Helical" evidence="6">
    <location>
        <begin position="406"/>
        <end position="426"/>
    </location>
</feature>
<dbReference type="InterPro" id="IPR002797">
    <property type="entry name" value="Polysacc_synth"/>
</dbReference>
<evidence type="ECO:0000256" key="3">
    <source>
        <dbReference type="ARBA" id="ARBA00022692"/>
    </source>
</evidence>
<sequence length="481" mass="51712">MAVGNNAVRYGFAVKSGSIKQAIQSVGQAFRHEGGHRLRLANIAHLLTGNVLGSLLGLVAFALSARALGLESYGQLALVLTFTRVIERIVSFQSWQPIIKYGASLTKPEQRDDLRAILKFGLLLDIGSALCAWVVALTLVFGAAWFLGWSEETVRLLMLYSTVLLFQISGMSTAVLRMAGKFRLLAYGQLVTTLLRVALCWIGFMLGAGLIYFALVWGVTQILGSATRFILAIRTLRQQGVRGVLRAPMKGVTARFPGLWNFAWSSNLSLTLRMSTQEVDTLLVGALADPAAAGLYHIAKRFGRFGQQVGVQAQAVLYPDVVRIWASGRIDELKRVVLHTELVLLAFGIAAILILFVMIDPLIVWTAGREFIGAANLAVVQMVAVALVISGSAARAALLGMGRQREVLRIVIVATMAFHVTAVLLIPEIGPMGGSIAHIVLGIIWVVGLSILFRQTIKAAGLSREGSASALACDLAVSKGI</sequence>
<feature type="transmembrane region" description="Helical" evidence="6">
    <location>
        <begin position="120"/>
        <end position="145"/>
    </location>
</feature>
<dbReference type="InterPro" id="IPR050833">
    <property type="entry name" value="Poly_Biosynth_Transport"/>
</dbReference>
<dbReference type="AlphaFoldDB" id="A0A6G4WJE1"/>
<dbReference type="Pfam" id="PF01943">
    <property type="entry name" value="Polysacc_synt"/>
    <property type="match status" value="1"/>
</dbReference>
<accession>A0A6G4WJE1</accession>
<evidence type="ECO:0000256" key="2">
    <source>
        <dbReference type="ARBA" id="ARBA00022475"/>
    </source>
</evidence>
<feature type="transmembrane region" description="Helical" evidence="6">
    <location>
        <begin position="342"/>
        <end position="365"/>
    </location>
</feature>
<comment type="caution">
    <text evidence="7">The sequence shown here is derived from an EMBL/GenBank/DDBJ whole genome shotgun (WGS) entry which is preliminary data.</text>
</comment>
<dbReference type="Proteomes" id="UP001642900">
    <property type="component" value="Unassembled WGS sequence"/>
</dbReference>
<protein>
    <submittedName>
        <fullName evidence="7">Lipopolysaccharide biosynthesis protein</fullName>
    </submittedName>
</protein>
<gene>
    <name evidence="7" type="ORF">G6N73_24810</name>
</gene>
<keyword evidence="3 6" id="KW-0812">Transmembrane</keyword>
<evidence type="ECO:0000256" key="6">
    <source>
        <dbReference type="SAM" id="Phobius"/>
    </source>
</evidence>
<organism evidence="7 8">
    <name type="scientific">Allomesorhizobium camelthorni</name>
    <dbReference type="NCBI Taxonomy" id="475069"/>
    <lineage>
        <taxon>Bacteria</taxon>
        <taxon>Pseudomonadati</taxon>
        <taxon>Pseudomonadota</taxon>
        <taxon>Alphaproteobacteria</taxon>
        <taxon>Hyphomicrobiales</taxon>
        <taxon>Phyllobacteriaceae</taxon>
        <taxon>Allomesorhizobium</taxon>
    </lineage>
</organism>
<dbReference type="PANTHER" id="PTHR30250">
    <property type="entry name" value="PST FAMILY PREDICTED COLANIC ACID TRANSPORTER"/>
    <property type="match status" value="1"/>
</dbReference>
<evidence type="ECO:0000256" key="5">
    <source>
        <dbReference type="ARBA" id="ARBA00023136"/>
    </source>
</evidence>
<dbReference type="EMBL" id="JAAKZF010000049">
    <property type="protein sequence ID" value="NGO54313.1"/>
    <property type="molecule type" value="Genomic_DNA"/>
</dbReference>
<comment type="subcellular location">
    <subcellularLocation>
        <location evidence="1">Cell membrane</location>
        <topology evidence="1">Multi-pass membrane protein</topology>
    </subcellularLocation>
</comment>
<evidence type="ECO:0000313" key="7">
    <source>
        <dbReference type="EMBL" id="NGO54313.1"/>
    </source>
</evidence>
<reference evidence="7 8" key="1">
    <citation type="submission" date="2020-02" db="EMBL/GenBank/DDBJ databases">
        <title>Genome sequence of strain CCNWXJ40-4.</title>
        <authorList>
            <person name="Gao J."/>
            <person name="Sun J."/>
        </authorList>
    </citation>
    <scope>NUCLEOTIDE SEQUENCE [LARGE SCALE GENOMIC DNA]</scope>
    <source>
        <strain evidence="7 8">CCNWXJ 40-4</strain>
    </source>
</reference>
<name>A0A6G4WJE1_9HYPH</name>
<keyword evidence="8" id="KW-1185">Reference proteome</keyword>
<dbReference type="GO" id="GO:0005886">
    <property type="term" value="C:plasma membrane"/>
    <property type="evidence" value="ECO:0007669"/>
    <property type="project" value="UniProtKB-SubCell"/>
</dbReference>
<dbReference type="RefSeq" id="WP_165032511.1">
    <property type="nucleotide sequence ID" value="NZ_JAAKZF010000049.1"/>
</dbReference>
<dbReference type="PANTHER" id="PTHR30250:SF31">
    <property type="entry name" value="INNER MEMBRANE PROTEIN YGHQ"/>
    <property type="match status" value="1"/>
</dbReference>
<feature type="transmembrane region" description="Helical" evidence="6">
    <location>
        <begin position="157"/>
        <end position="177"/>
    </location>
</feature>
<feature type="transmembrane region" description="Helical" evidence="6">
    <location>
        <begin position="371"/>
        <end position="394"/>
    </location>
</feature>
<proteinExistence type="predicted"/>
<keyword evidence="4 6" id="KW-1133">Transmembrane helix</keyword>
<feature type="transmembrane region" description="Helical" evidence="6">
    <location>
        <begin position="43"/>
        <end position="63"/>
    </location>
</feature>
<evidence type="ECO:0000313" key="8">
    <source>
        <dbReference type="Proteomes" id="UP001642900"/>
    </source>
</evidence>
<keyword evidence="2" id="KW-1003">Cell membrane</keyword>
<keyword evidence="5 6" id="KW-0472">Membrane</keyword>